<organism evidence="2 3">
    <name type="scientific">Pedobacter ginsengisoli</name>
    <dbReference type="NCBI Taxonomy" id="363852"/>
    <lineage>
        <taxon>Bacteria</taxon>
        <taxon>Pseudomonadati</taxon>
        <taxon>Bacteroidota</taxon>
        <taxon>Sphingobacteriia</taxon>
        <taxon>Sphingobacteriales</taxon>
        <taxon>Sphingobacteriaceae</taxon>
        <taxon>Pedobacter</taxon>
    </lineage>
</organism>
<dbReference type="EMBL" id="CP024091">
    <property type="protein sequence ID" value="ATP56095.1"/>
    <property type="molecule type" value="Genomic_DNA"/>
</dbReference>
<dbReference type="KEGG" id="pgs:CPT03_06280"/>
<proteinExistence type="predicted"/>
<evidence type="ECO:0000313" key="2">
    <source>
        <dbReference type="EMBL" id="ATP56095.1"/>
    </source>
</evidence>
<evidence type="ECO:0000313" key="3">
    <source>
        <dbReference type="Proteomes" id="UP000223749"/>
    </source>
</evidence>
<dbReference type="Pfam" id="PF13524">
    <property type="entry name" value="Glyco_trans_1_2"/>
    <property type="match status" value="1"/>
</dbReference>
<dbReference type="RefSeq" id="WP_099438037.1">
    <property type="nucleotide sequence ID" value="NZ_CP024091.1"/>
</dbReference>
<evidence type="ECO:0000259" key="1">
    <source>
        <dbReference type="Pfam" id="PF13524"/>
    </source>
</evidence>
<dbReference type="InterPro" id="IPR055259">
    <property type="entry name" value="YkvP/CgeB_Glyco_trans-like"/>
</dbReference>
<gene>
    <name evidence="2" type="ORF">CPT03_06280</name>
</gene>
<name>A0A2D1U3B2_9SPHI</name>
<reference evidence="2 3" key="1">
    <citation type="submission" date="2017-10" db="EMBL/GenBank/DDBJ databases">
        <title>Whole genome of Pedobacter ginsengisoli T01R-27 isolated from tomato rhizosphere.</title>
        <authorList>
            <person name="Weon H.-Y."/>
            <person name="Lee S.A."/>
            <person name="Sang M.K."/>
            <person name="Song J."/>
        </authorList>
    </citation>
    <scope>NUCLEOTIDE SEQUENCE [LARGE SCALE GENOMIC DNA]</scope>
    <source>
        <strain evidence="2 3">T01R-27</strain>
    </source>
</reference>
<dbReference type="Proteomes" id="UP000223749">
    <property type="component" value="Chromosome"/>
</dbReference>
<keyword evidence="3" id="KW-1185">Reference proteome</keyword>
<dbReference type="OrthoDB" id="7052726at2"/>
<sequence length="359" mass="42886">MKTLKVLDWPSKRFYGETHHFYRWKKKLLEHDLKVEFYYDHRDKRLKGSDYLLLHSRYFADGWQNIHTRTSKNEDELIMYLLEMKNATGKLIWFDAADSSGSSDFPIISFVDVFMKKQRLKNLDYYMDSSAANDLRIWLNEVPDDQKTRFVPCPQDQLHKIKLGWNIGFNDYRYFGYKMSRLSNYLSYKVYPTHLSTYDKVRSYDLAFRGTIHKDGGSRNMISYQRNHVLNLFGHLNLHIASGGNVSKARYWKELRDSKLSISPFGWGEICYRDFETFISGSVLIKPRMDHLETYPNLFIENDTYVPVNWNLEELEERLEYMATHYDEYRHIARNGQEKYFNAINDAEGFIQAFKQNIE</sequence>
<accession>A0A2D1U3B2</accession>
<dbReference type="AlphaFoldDB" id="A0A2D1U3B2"/>
<feature type="domain" description="Spore protein YkvP/CgeB glycosyl transferase-like" evidence="1">
    <location>
        <begin position="239"/>
        <end position="341"/>
    </location>
</feature>
<protein>
    <recommendedName>
        <fullName evidence="1">Spore protein YkvP/CgeB glycosyl transferase-like domain-containing protein</fullName>
    </recommendedName>
</protein>